<evidence type="ECO:0000256" key="5">
    <source>
        <dbReference type="ARBA" id="ARBA00022692"/>
    </source>
</evidence>
<keyword evidence="7 8" id="KW-0472">Membrane</keyword>
<comment type="subcellular location">
    <subcellularLocation>
        <location evidence="1">Cell membrane</location>
        <topology evidence="1">Multi-pass membrane protein</topology>
    </subcellularLocation>
</comment>
<accession>A0A2S9QLK5</accession>
<evidence type="ECO:0000256" key="1">
    <source>
        <dbReference type="ARBA" id="ARBA00004651"/>
    </source>
</evidence>
<keyword evidence="10" id="KW-1185">Reference proteome</keyword>
<evidence type="ECO:0000256" key="2">
    <source>
        <dbReference type="ARBA" id="ARBA00007935"/>
    </source>
</evidence>
<dbReference type="GO" id="GO:0022857">
    <property type="term" value="F:transmembrane transporter activity"/>
    <property type="evidence" value="ECO:0007669"/>
    <property type="project" value="InterPro"/>
</dbReference>
<keyword evidence="6 8" id="KW-1133">Transmembrane helix</keyword>
<organism evidence="9 10">
    <name type="scientific">Leucobacter massiliensis</name>
    <dbReference type="NCBI Taxonomy" id="1686285"/>
    <lineage>
        <taxon>Bacteria</taxon>
        <taxon>Bacillati</taxon>
        <taxon>Actinomycetota</taxon>
        <taxon>Actinomycetes</taxon>
        <taxon>Micrococcales</taxon>
        <taxon>Microbacteriaceae</taxon>
        <taxon>Leucobacter</taxon>
    </lineage>
</organism>
<dbReference type="EMBL" id="MWZD01000019">
    <property type="protein sequence ID" value="PRI10454.1"/>
    <property type="molecule type" value="Genomic_DNA"/>
</dbReference>
<dbReference type="SUPFAM" id="SSF81345">
    <property type="entry name" value="ABC transporter involved in vitamin B12 uptake, BtuC"/>
    <property type="match status" value="1"/>
</dbReference>
<feature type="transmembrane region" description="Helical" evidence="8">
    <location>
        <begin position="83"/>
        <end position="103"/>
    </location>
</feature>
<keyword evidence="5 8" id="KW-0812">Transmembrane</keyword>
<dbReference type="Gene3D" id="1.10.3470.10">
    <property type="entry name" value="ABC transporter involved in vitamin B12 uptake, BtuC"/>
    <property type="match status" value="1"/>
</dbReference>
<dbReference type="CDD" id="cd06550">
    <property type="entry name" value="TM_ABC_iron-siderophores_like"/>
    <property type="match status" value="1"/>
</dbReference>
<dbReference type="InterPro" id="IPR000522">
    <property type="entry name" value="ABC_transptr_permease_BtuC"/>
</dbReference>
<dbReference type="PANTHER" id="PTHR30472:SF24">
    <property type="entry name" value="FERRIC ENTEROBACTIN TRANSPORT SYSTEM PERMEASE PROTEIN FEPG"/>
    <property type="match status" value="1"/>
</dbReference>
<dbReference type="RefSeq" id="WP_105806019.1">
    <property type="nucleotide sequence ID" value="NZ_MWZD01000019.1"/>
</dbReference>
<feature type="transmembrane region" description="Helical" evidence="8">
    <location>
        <begin position="256"/>
        <end position="281"/>
    </location>
</feature>
<evidence type="ECO:0000313" key="10">
    <source>
        <dbReference type="Proteomes" id="UP000238650"/>
    </source>
</evidence>
<dbReference type="PANTHER" id="PTHR30472">
    <property type="entry name" value="FERRIC ENTEROBACTIN TRANSPORT SYSTEM PERMEASE PROTEIN"/>
    <property type="match status" value="1"/>
</dbReference>
<dbReference type="AlphaFoldDB" id="A0A2S9QLK5"/>
<evidence type="ECO:0000256" key="8">
    <source>
        <dbReference type="SAM" id="Phobius"/>
    </source>
</evidence>
<evidence type="ECO:0000256" key="6">
    <source>
        <dbReference type="ARBA" id="ARBA00022989"/>
    </source>
</evidence>
<protein>
    <recommendedName>
        <fullName evidence="11">Iron ABC transporter permease</fullName>
    </recommendedName>
</protein>
<feature type="transmembrane region" description="Helical" evidence="8">
    <location>
        <begin position="293"/>
        <end position="312"/>
    </location>
</feature>
<reference evidence="9 10" key="1">
    <citation type="journal article" date="2017" name="New Microbes New Infect">
        <title>Genome sequence of 'Leucobacter massiliensis' sp. nov. isolated from human pharynx after travel to the 2014 Hajj.</title>
        <authorList>
            <person name="Leangapichart T."/>
            <person name="Gautret P."/>
            <person name="Nguyen T.T."/>
            <person name="Armstrong N."/>
            <person name="Rolain J.M."/>
        </authorList>
    </citation>
    <scope>NUCLEOTIDE SEQUENCE [LARGE SCALE GENOMIC DNA]</scope>
    <source>
        <strain evidence="9 10">122RC15</strain>
    </source>
</reference>
<name>A0A2S9QLK5_9MICO</name>
<dbReference type="InterPro" id="IPR037294">
    <property type="entry name" value="ABC_BtuC-like"/>
</dbReference>
<evidence type="ECO:0000256" key="3">
    <source>
        <dbReference type="ARBA" id="ARBA00022448"/>
    </source>
</evidence>
<comment type="similarity">
    <text evidence="2">Belongs to the binding-protein-dependent transport system permease family. FecCD subfamily.</text>
</comment>
<feature type="transmembrane region" description="Helical" evidence="8">
    <location>
        <begin position="324"/>
        <end position="344"/>
    </location>
</feature>
<dbReference type="GO" id="GO:0005886">
    <property type="term" value="C:plasma membrane"/>
    <property type="evidence" value="ECO:0007669"/>
    <property type="project" value="UniProtKB-SubCell"/>
</dbReference>
<feature type="transmembrane region" description="Helical" evidence="8">
    <location>
        <begin position="167"/>
        <end position="186"/>
    </location>
</feature>
<keyword evidence="4" id="KW-1003">Cell membrane</keyword>
<comment type="caution">
    <text evidence="9">The sequence shown here is derived from an EMBL/GenBank/DDBJ whole genome shotgun (WGS) entry which is preliminary data.</text>
</comment>
<gene>
    <name evidence="9" type="ORF">B4915_11775</name>
</gene>
<dbReference type="Proteomes" id="UP000238650">
    <property type="component" value="Unassembled WGS sequence"/>
</dbReference>
<evidence type="ECO:0008006" key="11">
    <source>
        <dbReference type="Google" id="ProtNLM"/>
    </source>
</evidence>
<evidence type="ECO:0000313" key="9">
    <source>
        <dbReference type="EMBL" id="PRI10454.1"/>
    </source>
</evidence>
<proteinExistence type="inferred from homology"/>
<keyword evidence="3" id="KW-0813">Transport</keyword>
<dbReference type="Pfam" id="PF01032">
    <property type="entry name" value="FecCD"/>
    <property type="match status" value="1"/>
</dbReference>
<sequence length="348" mass="35303">MNATTASAGRAYLHLRIGRARGRTPRRLVLACLAMLLLTLLGTAVALSLGDYPIPPDQLVAALTGADAGFTRTVVLEWRLPRALAAALFGLALGAAGAIFQAITRNPLATPDIIGFTTGSYTGALLVMVTFGSSLLGIATGALAGGLATASVIMALSMRRGLRGTRLVVVGIGVSAALAGVNAWILRTAEMEIAFSASAWGVGTLSRILAPQLLLTASAITVAGTVLAATGRSLAQLELGDEIAASSGLRVTSMRVTLIACAVLLVAAVTAFAGPIAFIALAAPAIGQRLTRAPGISLAASACAGAMLLTWADIVAQHGFPHPLPVGIITIVIGGAYLLSLLLFPRTR</sequence>
<dbReference type="GO" id="GO:0033214">
    <property type="term" value="P:siderophore-iron import into cell"/>
    <property type="evidence" value="ECO:0007669"/>
    <property type="project" value="TreeGrafter"/>
</dbReference>
<dbReference type="OrthoDB" id="4455417at2"/>
<evidence type="ECO:0000256" key="4">
    <source>
        <dbReference type="ARBA" id="ARBA00022475"/>
    </source>
</evidence>
<feature type="transmembrane region" description="Helical" evidence="8">
    <location>
        <begin position="28"/>
        <end position="47"/>
    </location>
</feature>
<feature type="transmembrane region" description="Helical" evidence="8">
    <location>
        <begin position="123"/>
        <end position="155"/>
    </location>
</feature>
<evidence type="ECO:0000256" key="7">
    <source>
        <dbReference type="ARBA" id="ARBA00023136"/>
    </source>
</evidence>